<dbReference type="Proteomes" id="UP000652761">
    <property type="component" value="Unassembled WGS sequence"/>
</dbReference>
<keyword evidence="2" id="KW-1185">Reference proteome</keyword>
<accession>A0A843WVB2</accession>
<dbReference type="AlphaFoldDB" id="A0A843WVB2"/>
<organism evidence="1 2">
    <name type="scientific">Colocasia esculenta</name>
    <name type="common">Wild taro</name>
    <name type="synonym">Arum esculentum</name>
    <dbReference type="NCBI Taxonomy" id="4460"/>
    <lineage>
        <taxon>Eukaryota</taxon>
        <taxon>Viridiplantae</taxon>
        <taxon>Streptophyta</taxon>
        <taxon>Embryophyta</taxon>
        <taxon>Tracheophyta</taxon>
        <taxon>Spermatophyta</taxon>
        <taxon>Magnoliopsida</taxon>
        <taxon>Liliopsida</taxon>
        <taxon>Araceae</taxon>
        <taxon>Aroideae</taxon>
        <taxon>Colocasieae</taxon>
        <taxon>Colocasia</taxon>
    </lineage>
</organism>
<evidence type="ECO:0000313" key="2">
    <source>
        <dbReference type="Proteomes" id="UP000652761"/>
    </source>
</evidence>
<reference evidence="1" key="1">
    <citation type="submission" date="2017-07" db="EMBL/GenBank/DDBJ databases">
        <title>Taro Niue Genome Assembly and Annotation.</title>
        <authorList>
            <person name="Atibalentja N."/>
            <person name="Keating K."/>
            <person name="Fields C.J."/>
        </authorList>
    </citation>
    <scope>NUCLEOTIDE SEQUENCE</scope>
    <source>
        <strain evidence="1">Niue_2</strain>
        <tissue evidence="1">Leaf</tissue>
    </source>
</reference>
<name>A0A843WVB2_COLES</name>
<comment type="caution">
    <text evidence="1">The sequence shown here is derived from an EMBL/GenBank/DDBJ whole genome shotgun (WGS) entry which is preliminary data.</text>
</comment>
<sequence length="103" mass="11106">MPIPKPFFPSYNRTPKQHGYLNTLHQTLGTSSTCGGALGGWRVGDQAYQAHLSSSFVCYDLHNGLLEADQRSTLCQRKEVGSAIQGTILALSEPDTDPVNATA</sequence>
<evidence type="ECO:0000313" key="1">
    <source>
        <dbReference type="EMBL" id="MQM15313.1"/>
    </source>
</evidence>
<dbReference type="EMBL" id="NMUH01006459">
    <property type="protein sequence ID" value="MQM15313.1"/>
    <property type="molecule type" value="Genomic_DNA"/>
</dbReference>
<protein>
    <submittedName>
        <fullName evidence="1">Uncharacterized protein</fullName>
    </submittedName>
</protein>
<proteinExistence type="predicted"/>
<gene>
    <name evidence="1" type="ORF">Taro_048258</name>
</gene>